<evidence type="ECO:0000313" key="2">
    <source>
        <dbReference type="Proteomes" id="UP000270296"/>
    </source>
</evidence>
<dbReference type="Pfam" id="PF24917">
    <property type="entry name" value="BLTP3A_B"/>
    <property type="match status" value="2"/>
</dbReference>
<reference evidence="1 2" key="2">
    <citation type="submission" date="2018-11" db="EMBL/GenBank/DDBJ databases">
        <authorList>
            <consortium name="Pathogen Informatics"/>
        </authorList>
    </citation>
    <scope>NUCLEOTIDE SEQUENCE [LARGE SCALE GENOMIC DNA]</scope>
</reference>
<gene>
    <name evidence="1" type="ORF">SBAD_LOCUS1402</name>
</gene>
<dbReference type="PANTHER" id="PTHR22774:SF11">
    <property type="entry name" value="CHOREIN N-TERMINAL DOMAIN-CONTAINING PROTEIN"/>
    <property type="match status" value="1"/>
</dbReference>
<evidence type="ECO:0000313" key="3">
    <source>
        <dbReference type="WBParaSite" id="SBAD_0000146101-mRNA-1"/>
    </source>
</evidence>
<dbReference type="Proteomes" id="UP000270296">
    <property type="component" value="Unassembled WGS sequence"/>
</dbReference>
<dbReference type="OrthoDB" id="43807at2759"/>
<reference evidence="3" key="1">
    <citation type="submission" date="2016-06" db="UniProtKB">
        <authorList>
            <consortium name="WormBaseParasite"/>
        </authorList>
    </citation>
    <scope>IDENTIFICATION</scope>
</reference>
<dbReference type="EMBL" id="UZAM01006815">
    <property type="protein sequence ID" value="VDO94241.1"/>
    <property type="molecule type" value="Genomic_DNA"/>
</dbReference>
<name>A0A183ICQ8_9BILA</name>
<protein>
    <submittedName>
        <fullName evidence="3">Chorein_N domain-containing protein</fullName>
    </submittedName>
</protein>
<sequence length="452" mass="51201">MAQYIKNQIVKHLSRFAKNIAADKITVEVLKGRGELYNIELNELVLTEVLELPAWMRIQRAVCSRIILKVIPWTRLNKSPIVDMFSSDEMSYGFAAHVIEGMSLFINAIEVVFTSEMFGGSLLLSRITVESCNPHWKDASDLRKTRLLEPTQNLVLLFKRISWQTLRLEASTLGSSISTGYNINAPLRLITSLGRCRITSKKSVRDGTLVRGRVSVILDDLLWVATLSELQSAVGFYHFVSSLVQKVAAAKNSTSGTFVFSSKMSSYPSTAADATFRKFDVKESSFHFYIGNVDLHICDEETDKNYPIDWEIRNGAIKLSFTKLAFDAYPYHIAGTQHCFLIRQNLTRFVYFRQLQGTLGILSTGQVSAMDSKQIDWNGGIKINGEPMGHLKFAEDGVLIAESPREIQDALQEVDKERCKVRLKGKPSEQRICKLLSYRRPKSPLMKRLWKK</sequence>
<organism evidence="3">
    <name type="scientific">Soboliphyme baturini</name>
    <dbReference type="NCBI Taxonomy" id="241478"/>
    <lineage>
        <taxon>Eukaryota</taxon>
        <taxon>Metazoa</taxon>
        <taxon>Ecdysozoa</taxon>
        <taxon>Nematoda</taxon>
        <taxon>Enoplea</taxon>
        <taxon>Dorylaimia</taxon>
        <taxon>Dioctophymatida</taxon>
        <taxon>Dioctophymatoidea</taxon>
        <taxon>Soboliphymatidae</taxon>
        <taxon>Soboliphyme</taxon>
    </lineage>
</organism>
<dbReference type="InterPro" id="IPR026728">
    <property type="entry name" value="BLTP3A/B"/>
</dbReference>
<dbReference type="PANTHER" id="PTHR22774">
    <property type="entry name" value="CHOREIN N-TERMINAL DOMAIN-CONTAINING PROTEIN"/>
    <property type="match status" value="1"/>
</dbReference>
<keyword evidence="2" id="KW-1185">Reference proteome</keyword>
<evidence type="ECO:0000313" key="1">
    <source>
        <dbReference type="EMBL" id="VDO94241.1"/>
    </source>
</evidence>
<dbReference type="AlphaFoldDB" id="A0A183ICQ8"/>
<proteinExistence type="predicted"/>
<accession>A0A183ICQ8</accession>
<dbReference type="WBParaSite" id="SBAD_0000146101-mRNA-1">
    <property type="protein sequence ID" value="SBAD_0000146101-mRNA-1"/>
    <property type="gene ID" value="SBAD_0000146101"/>
</dbReference>